<name>A0A1P8KQ32_9BACT</name>
<dbReference type="GO" id="GO:0043419">
    <property type="term" value="P:urea catabolic process"/>
    <property type="evidence" value="ECO:0007669"/>
    <property type="project" value="InterPro"/>
</dbReference>
<reference evidence="7 8" key="1">
    <citation type="submission" date="2017-01" db="EMBL/GenBank/DDBJ databases">
        <title>Genome sequencing of Arcobacter sp. LPB0137.</title>
        <authorList>
            <person name="Lee G.-W."/>
            <person name="Yi H."/>
        </authorList>
    </citation>
    <scope>NUCLEOTIDE SEQUENCE [LARGE SCALE GENOMIC DNA]</scope>
    <source>
        <strain evidence="7 8">LPB0137</strain>
    </source>
</reference>
<dbReference type="RefSeq" id="WP_076088682.1">
    <property type="nucleotide sequence ID" value="NZ_CP019070.1"/>
</dbReference>
<dbReference type="GO" id="GO:0003924">
    <property type="term" value="F:GTPase activity"/>
    <property type="evidence" value="ECO:0007669"/>
    <property type="project" value="InterPro"/>
</dbReference>
<keyword evidence="8" id="KW-1185">Reference proteome</keyword>
<dbReference type="STRING" id="1850254.LPB137_12760"/>
<dbReference type="AlphaFoldDB" id="A0A1P8KQ32"/>
<evidence type="ECO:0000256" key="2">
    <source>
        <dbReference type="ARBA" id="ARBA00022741"/>
    </source>
</evidence>
<proteinExistence type="inferred from homology"/>
<keyword evidence="3" id="KW-0996">Nickel insertion</keyword>
<feature type="domain" description="CobW/HypB/UreG nucleotide-binding" evidence="6">
    <location>
        <begin position="11"/>
        <end position="180"/>
    </location>
</feature>
<sequence length="201" mass="22415">MKKRKKMSLKIGIAGPVGSGKTSLIEALTNILKNKYKIGIVTNDIYTTEDANYLKQTLDLPDEQIIGVETGGCPHTAIRDDISMNQKAVQELEEKFNPDIIFVESGGDNLSATFSYELIDYYMYIIDTAQGADIPRKKGAGLLFSDLLVVNKTDLAPYVGVDLDSMQNDVKENRKNKPYVFISNKDEKTLNEVLEWIEALA</sequence>
<dbReference type="PANTHER" id="PTHR31715:SF0">
    <property type="entry name" value="UREASE ACCESSORY PROTEIN G"/>
    <property type="match status" value="1"/>
</dbReference>
<dbReference type="PIRSF" id="PIRSF005624">
    <property type="entry name" value="Ni-bind_GTPase"/>
    <property type="match status" value="1"/>
</dbReference>
<keyword evidence="2" id="KW-0547">Nucleotide-binding</keyword>
<dbReference type="InterPro" id="IPR027417">
    <property type="entry name" value="P-loop_NTPase"/>
</dbReference>
<organism evidence="7 8">
    <name type="scientific">Poseidonibacter parvus</name>
    <dbReference type="NCBI Taxonomy" id="1850254"/>
    <lineage>
        <taxon>Bacteria</taxon>
        <taxon>Pseudomonadati</taxon>
        <taxon>Campylobacterota</taxon>
        <taxon>Epsilonproteobacteria</taxon>
        <taxon>Campylobacterales</taxon>
        <taxon>Arcobacteraceae</taxon>
        <taxon>Poseidonibacter</taxon>
    </lineage>
</organism>
<evidence type="ECO:0000259" key="6">
    <source>
        <dbReference type="Pfam" id="PF02492"/>
    </source>
</evidence>
<dbReference type="Pfam" id="PF02492">
    <property type="entry name" value="cobW"/>
    <property type="match status" value="1"/>
</dbReference>
<evidence type="ECO:0000256" key="5">
    <source>
        <dbReference type="ARBA" id="ARBA00023186"/>
    </source>
</evidence>
<dbReference type="GO" id="GO:0016151">
    <property type="term" value="F:nickel cation binding"/>
    <property type="evidence" value="ECO:0007669"/>
    <property type="project" value="InterPro"/>
</dbReference>
<dbReference type="Proteomes" id="UP000186074">
    <property type="component" value="Chromosome"/>
</dbReference>
<keyword evidence="5" id="KW-0143">Chaperone</keyword>
<evidence type="ECO:0000256" key="1">
    <source>
        <dbReference type="ARBA" id="ARBA00005732"/>
    </source>
</evidence>
<dbReference type="KEGG" id="alp:LPB137_12760"/>
<dbReference type="GO" id="GO:0005525">
    <property type="term" value="F:GTP binding"/>
    <property type="evidence" value="ECO:0007669"/>
    <property type="project" value="UniProtKB-KW"/>
</dbReference>
<accession>A0A1P8KQ32</accession>
<dbReference type="SUPFAM" id="SSF52540">
    <property type="entry name" value="P-loop containing nucleoside triphosphate hydrolases"/>
    <property type="match status" value="1"/>
</dbReference>
<comment type="similarity">
    <text evidence="1">Belongs to the SIMIBI class G3E GTPase family. UreG subfamily.</text>
</comment>
<evidence type="ECO:0000313" key="7">
    <source>
        <dbReference type="EMBL" id="APW66666.1"/>
    </source>
</evidence>
<dbReference type="InterPro" id="IPR004400">
    <property type="entry name" value="UreG"/>
</dbReference>
<dbReference type="NCBIfam" id="TIGR00101">
    <property type="entry name" value="ureG"/>
    <property type="match status" value="1"/>
</dbReference>
<dbReference type="PANTHER" id="PTHR31715">
    <property type="entry name" value="UREASE ACCESSORY PROTEIN G"/>
    <property type="match status" value="1"/>
</dbReference>
<dbReference type="Gene3D" id="3.40.50.300">
    <property type="entry name" value="P-loop containing nucleotide triphosphate hydrolases"/>
    <property type="match status" value="1"/>
</dbReference>
<dbReference type="EMBL" id="CP019070">
    <property type="protein sequence ID" value="APW66666.1"/>
    <property type="molecule type" value="Genomic_DNA"/>
</dbReference>
<gene>
    <name evidence="7" type="ORF">LPB137_12760</name>
</gene>
<protein>
    <submittedName>
        <fullName evidence="7">Urease accessory protein UreG</fullName>
    </submittedName>
</protein>
<dbReference type="OrthoDB" id="9802035at2"/>
<keyword evidence="4" id="KW-0342">GTP-binding</keyword>
<dbReference type="HAMAP" id="MF_01389">
    <property type="entry name" value="UreG"/>
    <property type="match status" value="1"/>
</dbReference>
<evidence type="ECO:0000256" key="3">
    <source>
        <dbReference type="ARBA" id="ARBA00022988"/>
    </source>
</evidence>
<evidence type="ECO:0000256" key="4">
    <source>
        <dbReference type="ARBA" id="ARBA00023134"/>
    </source>
</evidence>
<evidence type="ECO:0000313" key="8">
    <source>
        <dbReference type="Proteomes" id="UP000186074"/>
    </source>
</evidence>
<dbReference type="InterPro" id="IPR003495">
    <property type="entry name" value="CobW/HypB/UreG_nucleotide-bd"/>
</dbReference>